<comment type="caution">
    <text evidence="1">The sequence shown here is derived from an EMBL/GenBank/DDBJ whole genome shotgun (WGS) entry which is preliminary data.</text>
</comment>
<evidence type="ECO:0000313" key="1">
    <source>
        <dbReference type="EMBL" id="ROL49264.1"/>
    </source>
</evidence>
<reference evidence="1 2" key="1">
    <citation type="submission" date="2018-10" db="EMBL/GenBank/DDBJ databases">
        <title>Genome assembly for a Yunnan-Guizhou Plateau 3E fish, Anabarilius grahami (Regan), and its evolutionary and genetic applications.</title>
        <authorList>
            <person name="Jiang W."/>
        </authorList>
    </citation>
    <scope>NUCLEOTIDE SEQUENCE [LARGE SCALE GENOMIC DNA]</scope>
    <source>
        <strain evidence="1">AG-KIZ</strain>
        <tissue evidence="1">Muscle</tissue>
    </source>
</reference>
<dbReference type="EMBL" id="RJVU01027125">
    <property type="protein sequence ID" value="ROL49264.1"/>
    <property type="molecule type" value="Genomic_DNA"/>
</dbReference>
<proteinExistence type="predicted"/>
<evidence type="ECO:0000313" key="2">
    <source>
        <dbReference type="Proteomes" id="UP000281406"/>
    </source>
</evidence>
<name>A0A3N0YSW1_ANAGA</name>
<dbReference type="Proteomes" id="UP000281406">
    <property type="component" value="Unassembled WGS sequence"/>
</dbReference>
<dbReference type="OrthoDB" id="8926393at2759"/>
<gene>
    <name evidence="1" type="ORF">DPX16_0501</name>
</gene>
<organism evidence="1 2">
    <name type="scientific">Anabarilius grahami</name>
    <name type="common">Kanglang fish</name>
    <name type="synonym">Barilius grahami</name>
    <dbReference type="NCBI Taxonomy" id="495550"/>
    <lineage>
        <taxon>Eukaryota</taxon>
        <taxon>Metazoa</taxon>
        <taxon>Chordata</taxon>
        <taxon>Craniata</taxon>
        <taxon>Vertebrata</taxon>
        <taxon>Euteleostomi</taxon>
        <taxon>Actinopterygii</taxon>
        <taxon>Neopterygii</taxon>
        <taxon>Teleostei</taxon>
        <taxon>Ostariophysi</taxon>
        <taxon>Cypriniformes</taxon>
        <taxon>Xenocyprididae</taxon>
        <taxon>Xenocypridinae</taxon>
        <taxon>Xenocypridinae incertae sedis</taxon>
        <taxon>Anabarilius</taxon>
    </lineage>
</organism>
<keyword evidence="2" id="KW-1185">Reference proteome</keyword>
<dbReference type="AlphaFoldDB" id="A0A3N0YSW1"/>
<accession>A0A3N0YSW1</accession>
<protein>
    <submittedName>
        <fullName evidence="1">Uncharacterized protein</fullName>
    </submittedName>
</protein>
<sequence length="136" mass="15460">MPDINVTCAEIQTADGFEFKLPSDLLKQTLNGDCEQSWNLKDGRLLADPSDPHRLLDPATSVSSDRLTMSQCVDELHHEIICDASRVNQLTLSTNHSSAFTLNRMSFYNLKYDYELQCLIYESVQHKQTLTVLKHS</sequence>